<accession>A0A7W2YIW0</accession>
<keyword evidence="2" id="KW-1185">Reference proteome</keyword>
<protein>
    <submittedName>
        <fullName evidence="1">YeaC family protein</fullName>
    </submittedName>
</protein>
<organism evidence="1 2">
    <name type="scientific">Sediminihaliea albiluteola</name>
    <dbReference type="NCBI Taxonomy" id="2758564"/>
    <lineage>
        <taxon>Bacteria</taxon>
        <taxon>Pseudomonadati</taxon>
        <taxon>Pseudomonadota</taxon>
        <taxon>Gammaproteobacteria</taxon>
        <taxon>Cellvibrionales</taxon>
        <taxon>Halieaceae</taxon>
        <taxon>Sediminihaliea</taxon>
    </lineage>
</organism>
<evidence type="ECO:0000313" key="2">
    <source>
        <dbReference type="Proteomes" id="UP000539350"/>
    </source>
</evidence>
<name>A0A7W2YIW0_9GAMM</name>
<dbReference type="EMBL" id="JACFXU010000013">
    <property type="protein sequence ID" value="MBA6411979.1"/>
    <property type="molecule type" value="Genomic_DNA"/>
</dbReference>
<dbReference type="Pfam" id="PF07023">
    <property type="entry name" value="DUF1315"/>
    <property type="match status" value="1"/>
</dbReference>
<dbReference type="RefSeq" id="WP_182168815.1">
    <property type="nucleotide sequence ID" value="NZ_JACFXU010000013.1"/>
</dbReference>
<proteinExistence type="predicted"/>
<sequence>MDYNTLIETLSPEIYQKLMRAVELGKWPDGRPLTAEQRETCMQAMIAWGKLHLPEEERIGYIDLGHKAGDVCDDPEPTPLNWRD</sequence>
<dbReference type="InterPro" id="IPR009749">
    <property type="entry name" value="DUF1315"/>
</dbReference>
<gene>
    <name evidence="1" type="ORF">H2508_02505</name>
</gene>
<dbReference type="AlphaFoldDB" id="A0A7W2YIW0"/>
<evidence type="ECO:0000313" key="1">
    <source>
        <dbReference type="EMBL" id="MBA6411979.1"/>
    </source>
</evidence>
<reference evidence="1 2" key="1">
    <citation type="submission" date="2020-07" db="EMBL/GenBank/DDBJ databases">
        <title>Halieaceae bacterium, F7430, whole genome shotgun sequencing project.</title>
        <authorList>
            <person name="Jiang S."/>
            <person name="Liu Z.W."/>
            <person name="Du Z.J."/>
        </authorList>
    </citation>
    <scope>NUCLEOTIDE SEQUENCE [LARGE SCALE GENOMIC DNA]</scope>
    <source>
        <strain evidence="1 2">F7430</strain>
    </source>
</reference>
<comment type="caution">
    <text evidence="1">The sequence shown here is derived from an EMBL/GenBank/DDBJ whole genome shotgun (WGS) entry which is preliminary data.</text>
</comment>
<dbReference type="Proteomes" id="UP000539350">
    <property type="component" value="Unassembled WGS sequence"/>
</dbReference>